<dbReference type="EMBL" id="BGZK01000001">
    <property type="protein sequence ID" value="GBO98781.1"/>
    <property type="molecule type" value="Genomic_DNA"/>
</dbReference>
<dbReference type="SMART" id="SM00692">
    <property type="entry name" value="DM3"/>
    <property type="match status" value="1"/>
</dbReference>
<dbReference type="PANTHER" id="PTHR46600">
    <property type="entry name" value="THAP DOMAIN-CONTAINING"/>
    <property type="match status" value="1"/>
</dbReference>
<evidence type="ECO:0000256" key="3">
    <source>
        <dbReference type="ARBA" id="ARBA00022723"/>
    </source>
</evidence>
<dbReference type="GO" id="GO:0005654">
    <property type="term" value="C:nucleoplasm"/>
    <property type="evidence" value="ECO:0007669"/>
    <property type="project" value="UniProtKB-SubCell"/>
</dbReference>
<keyword evidence="6" id="KW-0805">Transcription regulation</keyword>
<keyword evidence="7" id="KW-0175">Coiled coil</keyword>
<evidence type="ECO:0000256" key="4">
    <source>
        <dbReference type="ARBA" id="ARBA00022771"/>
    </source>
</evidence>
<dbReference type="InterPro" id="IPR006612">
    <property type="entry name" value="THAP_Znf"/>
</dbReference>
<name>A0A4C1S9D3_EUMVA</name>
<keyword evidence="4 12" id="KW-0863">Zinc-finger</keyword>
<comment type="subcellular location">
    <subcellularLocation>
        <location evidence="1">Nucleus</location>
        <location evidence="1">Nucleoplasm</location>
    </subcellularLocation>
</comment>
<dbReference type="Pfam" id="PF05485">
    <property type="entry name" value="THAP"/>
    <property type="match status" value="1"/>
</dbReference>
<evidence type="ECO:0000256" key="1">
    <source>
        <dbReference type="ARBA" id="ARBA00004642"/>
    </source>
</evidence>
<protein>
    <submittedName>
        <fullName evidence="14">THAP domain-containing protein 2</fullName>
    </submittedName>
</protein>
<reference evidence="14 15" key="1">
    <citation type="journal article" date="2019" name="Commun. Biol.">
        <title>The bagworm genome reveals a unique fibroin gene that provides high tensile strength.</title>
        <authorList>
            <person name="Kono N."/>
            <person name="Nakamura H."/>
            <person name="Ohtoshi R."/>
            <person name="Tomita M."/>
            <person name="Numata K."/>
            <person name="Arakawa K."/>
        </authorList>
    </citation>
    <scope>NUCLEOTIDE SEQUENCE [LARGE SCALE GENOMIC DNA]</scope>
</reference>
<accession>A0A4C1S9D3</accession>
<evidence type="ECO:0000313" key="14">
    <source>
        <dbReference type="EMBL" id="GBO98781.1"/>
    </source>
</evidence>
<sequence>MYVKPLQELARHCGHHTPPLAAPASGSSHRAFSVDAHLDSRHNFPKDPATKRKRVDALGREDSWIPTKYSRICSVHFEESEYNTTTQIKRIHKDAVPTRYLYKEMTQQESSASECVEQLLSDTPRKRKLKLDIKMIQYSLNEQRKQNKNLKSKIWHAKKNFQFRRSHRRLKEEKSC</sequence>
<evidence type="ECO:0000256" key="2">
    <source>
        <dbReference type="ARBA" id="ARBA00006177"/>
    </source>
</evidence>
<dbReference type="PROSITE" id="PS50950">
    <property type="entry name" value="ZF_THAP"/>
    <property type="match status" value="1"/>
</dbReference>
<organism evidence="14 15">
    <name type="scientific">Eumeta variegata</name>
    <name type="common">Bagworm moth</name>
    <name type="synonym">Eumeta japonica</name>
    <dbReference type="NCBI Taxonomy" id="151549"/>
    <lineage>
        <taxon>Eukaryota</taxon>
        <taxon>Metazoa</taxon>
        <taxon>Ecdysozoa</taxon>
        <taxon>Arthropoda</taxon>
        <taxon>Hexapoda</taxon>
        <taxon>Insecta</taxon>
        <taxon>Pterygota</taxon>
        <taxon>Neoptera</taxon>
        <taxon>Endopterygota</taxon>
        <taxon>Lepidoptera</taxon>
        <taxon>Glossata</taxon>
        <taxon>Ditrysia</taxon>
        <taxon>Tineoidea</taxon>
        <taxon>Psychidae</taxon>
        <taxon>Oiketicinae</taxon>
        <taxon>Eumeta</taxon>
    </lineage>
</organism>
<feature type="domain" description="THAP-type" evidence="13">
    <location>
        <begin position="18"/>
        <end position="100"/>
    </location>
</feature>
<keyword evidence="9" id="KW-0804">Transcription</keyword>
<dbReference type="AlphaFoldDB" id="A0A4C1S9D3"/>
<gene>
    <name evidence="14" type="primary">THAP2</name>
    <name evidence="14" type="ORF">EVAR_259_1</name>
</gene>
<dbReference type="InterPro" id="IPR026516">
    <property type="entry name" value="THAP1/10"/>
</dbReference>
<evidence type="ECO:0000256" key="8">
    <source>
        <dbReference type="ARBA" id="ARBA00023125"/>
    </source>
</evidence>
<dbReference type="PANTHER" id="PTHR46600:SF1">
    <property type="entry name" value="THAP DOMAIN-CONTAINING PROTEIN 1"/>
    <property type="match status" value="1"/>
</dbReference>
<dbReference type="GO" id="GO:0008270">
    <property type="term" value="F:zinc ion binding"/>
    <property type="evidence" value="ECO:0007669"/>
    <property type="project" value="UniProtKB-KW"/>
</dbReference>
<keyword evidence="3" id="KW-0479">Metal-binding</keyword>
<dbReference type="SMART" id="SM00980">
    <property type="entry name" value="THAP"/>
    <property type="match status" value="1"/>
</dbReference>
<evidence type="ECO:0000256" key="9">
    <source>
        <dbReference type="ARBA" id="ARBA00023163"/>
    </source>
</evidence>
<evidence type="ECO:0000256" key="10">
    <source>
        <dbReference type="ARBA" id="ARBA00023242"/>
    </source>
</evidence>
<dbReference type="SUPFAM" id="SSF57716">
    <property type="entry name" value="Glucocorticoid receptor-like (DNA-binding domain)"/>
    <property type="match status" value="1"/>
</dbReference>
<dbReference type="Gene3D" id="6.20.210.20">
    <property type="entry name" value="THAP domain"/>
    <property type="match status" value="1"/>
</dbReference>
<keyword evidence="10" id="KW-0539">Nucleus</keyword>
<evidence type="ECO:0000259" key="13">
    <source>
        <dbReference type="PROSITE" id="PS50950"/>
    </source>
</evidence>
<keyword evidence="5" id="KW-0862">Zinc</keyword>
<dbReference type="Proteomes" id="UP000299102">
    <property type="component" value="Unassembled WGS sequence"/>
</dbReference>
<proteinExistence type="inferred from homology"/>
<dbReference type="OrthoDB" id="7312725at2759"/>
<keyword evidence="8 12" id="KW-0238">DNA-binding</keyword>
<comment type="caution">
    <text evidence="14">The sequence shown here is derived from an EMBL/GenBank/DDBJ whole genome shotgun (WGS) entry which is preliminary data.</text>
</comment>
<evidence type="ECO:0000256" key="6">
    <source>
        <dbReference type="ARBA" id="ARBA00023015"/>
    </source>
</evidence>
<evidence type="ECO:0000256" key="7">
    <source>
        <dbReference type="ARBA" id="ARBA00023054"/>
    </source>
</evidence>
<evidence type="ECO:0000256" key="5">
    <source>
        <dbReference type="ARBA" id="ARBA00022833"/>
    </source>
</evidence>
<evidence type="ECO:0000256" key="11">
    <source>
        <dbReference type="ARBA" id="ARBA00023306"/>
    </source>
</evidence>
<keyword evidence="11" id="KW-0131">Cell cycle</keyword>
<dbReference type="InterPro" id="IPR038441">
    <property type="entry name" value="THAP_Znf_sf"/>
</dbReference>
<comment type="similarity">
    <text evidence="2">Belongs to the THAP1 family.</text>
</comment>
<evidence type="ECO:0000313" key="15">
    <source>
        <dbReference type="Proteomes" id="UP000299102"/>
    </source>
</evidence>
<evidence type="ECO:0000256" key="12">
    <source>
        <dbReference type="PROSITE-ProRule" id="PRU00309"/>
    </source>
</evidence>
<dbReference type="GO" id="GO:0043565">
    <property type="term" value="F:sequence-specific DNA binding"/>
    <property type="evidence" value="ECO:0007669"/>
    <property type="project" value="InterPro"/>
</dbReference>
<keyword evidence="15" id="KW-1185">Reference proteome</keyword>